<dbReference type="Gene3D" id="1.10.10.10">
    <property type="entry name" value="Winged helix-like DNA-binding domain superfamily/Winged helix DNA-binding domain"/>
    <property type="match status" value="1"/>
</dbReference>
<evidence type="ECO:0000313" key="7">
    <source>
        <dbReference type="Proteomes" id="UP001180754"/>
    </source>
</evidence>
<evidence type="ECO:0000256" key="4">
    <source>
        <dbReference type="ARBA" id="ARBA00023163"/>
    </source>
</evidence>
<dbReference type="PROSITE" id="PS50931">
    <property type="entry name" value="HTH_LYSR"/>
    <property type="match status" value="1"/>
</dbReference>
<dbReference type="Pfam" id="PF00126">
    <property type="entry name" value="HTH_1"/>
    <property type="match status" value="1"/>
</dbReference>
<keyword evidence="7" id="KW-1185">Reference proteome</keyword>
<evidence type="ECO:0000256" key="2">
    <source>
        <dbReference type="ARBA" id="ARBA00023015"/>
    </source>
</evidence>
<keyword evidence="3" id="KW-0238">DNA-binding</keyword>
<dbReference type="CDD" id="cd05466">
    <property type="entry name" value="PBP2_LTTR_substrate"/>
    <property type="match status" value="1"/>
</dbReference>
<comment type="similarity">
    <text evidence="1">Belongs to the LysR transcriptional regulatory family.</text>
</comment>
<dbReference type="Proteomes" id="UP001180754">
    <property type="component" value="Unassembled WGS sequence"/>
</dbReference>
<comment type="caution">
    <text evidence="6">The sequence shown here is derived from an EMBL/GenBank/DDBJ whole genome shotgun (WGS) entry which is preliminary data.</text>
</comment>
<dbReference type="SUPFAM" id="SSF46785">
    <property type="entry name" value="Winged helix' DNA-binding domain"/>
    <property type="match status" value="1"/>
</dbReference>
<dbReference type="SUPFAM" id="SSF53850">
    <property type="entry name" value="Periplasmic binding protein-like II"/>
    <property type="match status" value="1"/>
</dbReference>
<feature type="domain" description="HTH lysR-type" evidence="5">
    <location>
        <begin position="1"/>
        <end position="58"/>
    </location>
</feature>
<dbReference type="PANTHER" id="PTHR30126:SF39">
    <property type="entry name" value="HTH-TYPE TRANSCRIPTIONAL REGULATOR CYSL"/>
    <property type="match status" value="1"/>
</dbReference>
<protein>
    <submittedName>
        <fullName evidence="6">LysR family transcriptional regulator</fullName>
    </submittedName>
</protein>
<name>A0ABU2XAR9_9ACTN</name>
<dbReference type="RefSeq" id="WP_311723387.1">
    <property type="nucleotide sequence ID" value="NZ_JAVRFD010000004.1"/>
</dbReference>
<sequence>MDTRLLRTFVALARTGSFTSAATELHLAQSTVTVQIRSLERELGTRLFDRLPAGTTPTPSGRRLLEEAERVLDAEARLRAAAAAGNGEGADGAVEGQVALGAGESLCSSHLPRVIASLRRTHPGVDVHLHTADTATAMEGLRSGRLDLVLLLEPEIDAADLVTRPIAHEPLVYVAAPGHRLAGREAGWAELAGESFFVHEEGCSYSDRLARSLLALPGPPPRLTRFGSIEAARACVAAGLGLTLLPEATVERQLRDGLLARVDGPAVPPVPVQLTRHRRRWTSPAAQLVADELTRLLGDGDG</sequence>
<dbReference type="PRINTS" id="PR00039">
    <property type="entry name" value="HTHLYSR"/>
</dbReference>
<keyword evidence="2" id="KW-0805">Transcription regulation</keyword>
<reference evidence="6" key="1">
    <citation type="submission" date="2024-05" db="EMBL/GenBank/DDBJ databases">
        <title>30 novel species of actinomycetes from the DSMZ collection.</title>
        <authorList>
            <person name="Nouioui I."/>
        </authorList>
    </citation>
    <scope>NUCLEOTIDE SEQUENCE</scope>
    <source>
        <strain evidence="6">DSM 41529</strain>
    </source>
</reference>
<dbReference type="InterPro" id="IPR036388">
    <property type="entry name" value="WH-like_DNA-bd_sf"/>
</dbReference>
<organism evidence="6 7">
    <name type="scientific">Streptomyces lonegramiae</name>
    <dbReference type="NCBI Taxonomy" id="3075524"/>
    <lineage>
        <taxon>Bacteria</taxon>
        <taxon>Bacillati</taxon>
        <taxon>Actinomycetota</taxon>
        <taxon>Actinomycetes</taxon>
        <taxon>Kitasatosporales</taxon>
        <taxon>Streptomycetaceae</taxon>
        <taxon>Streptomyces</taxon>
    </lineage>
</organism>
<accession>A0ABU2XAR9</accession>
<evidence type="ECO:0000256" key="1">
    <source>
        <dbReference type="ARBA" id="ARBA00009437"/>
    </source>
</evidence>
<keyword evidence="4" id="KW-0804">Transcription</keyword>
<evidence type="ECO:0000256" key="3">
    <source>
        <dbReference type="ARBA" id="ARBA00023125"/>
    </source>
</evidence>
<dbReference type="InterPro" id="IPR000847">
    <property type="entry name" value="LysR_HTH_N"/>
</dbReference>
<proteinExistence type="inferred from homology"/>
<evidence type="ECO:0000313" key="6">
    <source>
        <dbReference type="EMBL" id="MDT0543008.1"/>
    </source>
</evidence>
<dbReference type="PANTHER" id="PTHR30126">
    <property type="entry name" value="HTH-TYPE TRANSCRIPTIONAL REGULATOR"/>
    <property type="match status" value="1"/>
</dbReference>
<evidence type="ECO:0000259" key="5">
    <source>
        <dbReference type="PROSITE" id="PS50931"/>
    </source>
</evidence>
<dbReference type="Gene3D" id="3.40.190.10">
    <property type="entry name" value="Periplasmic binding protein-like II"/>
    <property type="match status" value="2"/>
</dbReference>
<dbReference type="EMBL" id="JAVRFD010000004">
    <property type="protein sequence ID" value="MDT0543008.1"/>
    <property type="molecule type" value="Genomic_DNA"/>
</dbReference>
<dbReference type="InterPro" id="IPR036390">
    <property type="entry name" value="WH_DNA-bd_sf"/>
</dbReference>
<gene>
    <name evidence="6" type="ORF">RND15_09770</name>
</gene>
<dbReference type="InterPro" id="IPR005119">
    <property type="entry name" value="LysR_subst-bd"/>
</dbReference>
<dbReference type="Pfam" id="PF03466">
    <property type="entry name" value="LysR_substrate"/>
    <property type="match status" value="1"/>
</dbReference>